<feature type="domain" description="Helicase MOV-10-like beta-barrel" evidence="16">
    <location>
        <begin position="450"/>
        <end position="530"/>
    </location>
</feature>
<comment type="subcellular location">
    <subcellularLocation>
        <location evidence="1">Cytoplasm</location>
        <location evidence="1">Cytoplasmic ribonucleoprotein granule</location>
    </subcellularLocation>
</comment>
<dbReference type="AlphaFoldDB" id="A0A9D4U1U8"/>
<comment type="similarity">
    <text evidence="2">Belongs to the DNA2/NAM7 helicase family. SDE3 subfamily.</text>
</comment>
<evidence type="ECO:0000259" key="14">
    <source>
        <dbReference type="Pfam" id="PF13086"/>
    </source>
</evidence>
<dbReference type="GO" id="GO:0031047">
    <property type="term" value="P:regulatory ncRNA-mediated gene silencing"/>
    <property type="evidence" value="ECO:0007669"/>
    <property type="project" value="UniProtKB-KW"/>
</dbReference>
<dbReference type="InterPro" id="IPR049080">
    <property type="entry name" value="MOV-10-like_beta-barrel"/>
</dbReference>
<dbReference type="GO" id="GO:0003723">
    <property type="term" value="F:RNA binding"/>
    <property type="evidence" value="ECO:0007669"/>
    <property type="project" value="UniProtKB-KW"/>
</dbReference>
<comment type="catalytic activity">
    <reaction evidence="12">
        <text>ATP + H2O = ADP + phosphate + H(+)</text>
        <dbReference type="Rhea" id="RHEA:13065"/>
        <dbReference type="ChEBI" id="CHEBI:15377"/>
        <dbReference type="ChEBI" id="CHEBI:15378"/>
        <dbReference type="ChEBI" id="CHEBI:30616"/>
        <dbReference type="ChEBI" id="CHEBI:43474"/>
        <dbReference type="ChEBI" id="CHEBI:456216"/>
        <dbReference type="EC" id="3.6.4.13"/>
    </reaction>
</comment>
<dbReference type="OrthoDB" id="6513042at2759"/>
<keyword evidence="11" id="KW-0943">RNA-mediated gene silencing</keyword>
<evidence type="ECO:0000256" key="10">
    <source>
        <dbReference type="ARBA" id="ARBA00022884"/>
    </source>
</evidence>
<dbReference type="InterPro" id="IPR027417">
    <property type="entry name" value="P-loop_NTPase"/>
</dbReference>
<dbReference type="GO" id="GO:0005524">
    <property type="term" value="F:ATP binding"/>
    <property type="evidence" value="ECO:0007669"/>
    <property type="project" value="UniProtKB-KW"/>
</dbReference>
<dbReference type="Pfam" id="PF13087">
    <property type="entry name" value="AAA_12"/>
    <property type="match status" value="1"/>
</dbReference>
<dbReference type="InterPro" id="IPR026122">
    <property type="entry name" value="MOV-10/SDE3_DEXXQ/H-box"/>
</dbReference>
<dbReference type="GO" id="GO:0032574">
    <property type="term" value="F:5'-3' RNA helicase activity"/>
    <property type="evidence" value="ECO:0007669"/>
    <property type="project" value="InterPro"/>
</dbReference>
<organism evidence="17 18">
    <name type="scientific">Adiantum capillus-veneris</name>
    <name type="common">Maidenhair fern</name>
    <dbReference type="NCBI Taxonomy" id="13818"/>
    <lineage>
        <taxon>Eukaryota</taxon>
        <taxon>Viridiplantae</taxon>
        <taxon>Streptophyta</taxon>
        <taxon>Embryophyta</taxon>
        <taxon>Tracheophyta</taxon>
        <taxon>Polypodiopsida</taxon>
        <taxon>Polypodiidae</taxon>
        <taxon>Polypodiales</taxon>
        <taxon>Pteridineae</taxon>
        <taxon>Pteridaceae</taxon>
        <taxon>Vittarioideae</taxon>
        <taxon>Adiantum</taxon>
    </lineage>
</organism>
<keyword evidence="6" id="KW-0547">Nucleotide-binding</keyword>
<evidence type="ECO:0000259" key="15">
    <source>
        <dbReference type="Pfam" id="PF13087"/>
    </source>
</evidence>
<protein>
    <recommendedName>
        <fullName evidence="3">RNA helicase</fullName>
        <ecNumber evidence="3">3.6.4.13</ecNumber>
    </recommendedName>
</protein>
<feature type="region of interest" description="Disordered" evidence="13">
    <location>
        <begin position="1"/>
        <end position="35"/>
    </location>
</feature>
<evidence type="ECO:0000259" key="16">
    <source>
        <dbReference type="Pfam" id="PF21634"/>
    </source>
</evidence>
<dbReference type="EC" id="3.6.4.13" evidence="3"/>
<evidence type="ECO:0000256" key="13">
    <source>
        <dbReference type="SAM" id="MobiDB-lite"/>
    </source>
</evidence>
<evidence type="ECO:0000256" key="12">
    <source>
        <dbReference type="ARBA" id="ARBA00047984"/>
    </source>
</evidence>
<dbReference type="CDD" id="cd18038">
    <property type="entry name" value="DEXXQc_Helz-like"/>
    <property type="match status" value="1"/>
</dbReference>
<evidence type="ECO:0000256" key="6">
    <source>
        <dbReference type="ARBA" id="ARBA00022741"/>
    </source>
</evidence>
<feature type="domain" description="DNA2/NAM7 helicase helicase" evidence="14">
    <location>
        <begin position="690"/>
        <end position="761"/>
    </location>
</feature>
<feature type="domain" description="DNA2/NAM7 helicase-like C-terminal" evidence="15">
    <location>
        <begin position="790"/>
        <end position="984"/>
    </location>
</feature>
<keyword evidence="5" id="KW-0934">Plastid</keyword>
<dbReference type="Pfam" id="PF13086">
    <property type="entry name" value="AAA_11"/>
    <property type="match status" value="2"/>
</dbReference>
<keyword evidence="10" id="KW-0694">RNA-binding</keyword>
<evidence type="ECO:0000256" key="11">
    <source>
        <dbReference type="ARBA" id="ARBA00023158"/>
    </source>
</evidence>
<dbReference type="InterPro" id="IPR047187">
    <property type="entry name" value="SF1_C_Upf1"/>
</dbReference>
<keyword evidence="4" id="KW-0963">Cytoplasm</keyword>
<dbReference type="EMBL" id="JABFUD020000025">
    <property type="protein sequence ID" value="KAI5059370.1"/>
    <property type="molecule type" value="Genomic_DNA"/>
</dbReference>
<evidence type="ECO:0000256" key="7">
    <source>
        <dbReference type="ARBA" id="ARBA00022801"/>
    </source>
</evidence>
<feature type="domain" description="DNA2/NAM7 helicase helicase" evidence="14">
    <location>
        <begin position="578"/>
        <end position="661"/>
    </location>
</feature>
<keyword evidence="7" id="KW-0378">Hydrolase</keyword>
<gene>
    <name evidence="17" type="ORF">GOP47_0025689</name>
</gene>
<comment type="caution">
    <text evidence="17">The sequence shown here is derived from an EMBL/GenBank/DDBJ whole genome shotgun (WGS) entry which is preliminary data.</text>
</comment>
<keyword evidence="18" id="KW-1185">Reference proteome</keyword>
<sequence length="1059" mass="118252">MTNYPKKINGKKSKQVYRPVETSAHGNTGDVSGSAKHNRCTEIEFVDPEEEIVWHGNSGLQATCVASNKNPLIFEEAQNVASLSTNHNEVNWVPSTAQHPNEAPRQYAVLRNLLENRSNKPRKPGDCSGNISNLDASKESKKYSTKKKHTSRQRDHIGGLEDGYKFVVKTSVPTEKLNEVKKTNVADFSYVHNVQHESSNSDQAKVRRQGARQRNSFLFWIARQGIEEGEITVSQPFLSPEHLKTVDLGQTEVGVISVSNNGKRLVNLESVRLLYAKPKDSFYLTLHSDAVQTPTEQPLINSSSSSLHGPYSLLPGSTLAFQLACTATVVGYHKAVLLFDLGRHKVLRYVNLLAEDDIARALSVSEPYSRGTGKKFQTRGRLVSGPPPPRPHFAKPLGAYPIPRDIESSLMKERMLPIFLQELSFESYCEYFSALICAEELQWKADICAYDLKNVTMSLDKPGLLALRVPGLLERRPSVIYRDSILARPVESDKKYQGYVYEVRAELVLLKFHASFHKKFIANQQYDVRFSYSRITIRRCLQAICASKNLDRNFLFPVFIPPAINGHGKNFVPVNRLLNEEQKQSVMEILKKAGGPPYLVYGPPGTGKTVTIVEGILQALKLKTNSKVLACAPSNAAADVLLERLRGHIQVMDMLRINAYSRPLDDVAPELWPYCYSDGSFFCCPSMEKLSKYKVVVSTYFSAAMLEAQGLEPGHFSHIFLDECGQGLEPEALVALANFVTENTVVVLAGDHQQLGPIIRSLIAKKFGLGVSLLERLSSRPLYSRSSERGNVGEFNRAVVTKLVRNYRSHPAILDLPSRLFYDGELIASAPQEICNSLCGWEELPNKNFPVLFVGIEGKDEREGKSPSWFNAQEASKVVDLVVKLKECRRNRLSDNDIGIISPYNQQVKKIKVALALKNITGIKTGSVEQFQGQERKVIIISTVRSSQEFIQSDQLHQIGFLDNPKRFNVAVTRAKALLIVVGNPYVLFQDRQWGELLSYCVTNNSYIGCTPPMEHKMEAKELNDCVDLLFVATQNTGNEEGAEPNASAFETAWPDPTS</sequence>
<dbReference type="SUPFAM" id="SSF52540">
    <property type="entry name" value="P-loop containing nucleoside triphosphate hydrolases"/>
    <property type="match status" value="1"/>
</dbReference>
<evidence type="ECO:0000256" key="8">
    <source>
        <dbReference type="ARBA" id="ARBA00022806"/>
    </source>
</evidence>
<feature type="region of interest" description="Disordered" evidence="13">
    <location>
        <begin position="1038"/>
        <end position="1059"/>
    </location>
</feature>
<dbReference type="Gene3D" id="3.40.50.300">
    <property type="entry name" value="P-loop containing nucleotide triphosphate hydrolases"/>
    <property type="match status" value="2"/>
</dbReference>
<evidence type="ECO:0000256" key="3">
    <source>
        <dbReference type="ARBA" id="ARBA00012552"/>
    </source>
</evidence>
<evidence type="ECO:0000256" key="1">
    <source>
        <dbReference type="ARBA" id="ARBA00004331"/>
    </source>
</evidence>
<feature type="region of interest" description="Disordered" evidence="13">
    <location>
        <begin position="116"/>
        <end position="156"/>
    </location>
</feature>
<name>A0A9D4U1U8_ADICA</name>
<evidence type="ECO:0000313" key="17">
    <source>
        <dbReference type="EMBL" id="KAI5059370.1"/>
    </source>
</evidence>
<dbReference type="FunFam" id="3.40.50.300:FF:000608">
    <property type="entry name" value="Mov10 RISC complex RNA helicase"/>
    <property type="match status" value="1"/>
</dbReference>
<dbReference type="InterPro" id="IPR041679">
    <property type="entry name" value="DNA2/NAM7-like_C"/>
</dbReference>
<dbReference type="Proteomes" id="UP000886520">
    <property type="component" value="Chromosome 25"/>
</dbReference>
<accession>A0A9D4U1U8</accession>
<dbReference type="GO" id="GO:0016787">
    <property type="term" value="F:hydrolase activity"/>
    <property type="evidence" value="ECO:0007669"/>
    <property type="project" value="UniProtKB-KW"/>
</dbReference>
<evidence type="ECO:0000256" key="4">
    <source>
        <dbReference type="ARBA" id="ARBA00022490"/>
    </source>
</evidence>
<evidence type="ECO:0000256" key="9">
    <source>
        <dbReference type="ARBA" id="ARBA00022840"/>
    </source>
</evidence>
<dbReference type="PANTHER" id="PTHR45418">
    <property type="entry name" value="CANCER/TESTIS ANTIGEN 55"/>
    <property type="match status" value="1"/>
</dbReference>
<dbReference type="CDD" id="cd18808">
    <property type="entry name" value="SF1_C_Upf1"/>
    <property type="match status" value="1"/>
</dbReference>
<dbReference type="InterPro" id="IPR041677">
    <property type="entry name" value="DNA2/NAM7_AAA_11"/>
</dbReference>
<evidence type="ECO:0000256" key="5">
    <source>
        <dbReference type="ARBA" id="ARBA00022528"/>
    </source>
</evidence>
<keyword evidence="5" id="KW-0150">Chloroplast</keyword>
<evidence type="ECO:0000313" key="18">
    <source>
        <dbReference type="Proteomes" id="UP000886520"/>
    </source>
</evidence>
<proteinExistence type="inferred from homology"/>
<keyword evidence="8" id="KW-0347">Helicase</keyword>
<keyword evidence="9" id="KW-0067">ATP-binding</keyword>
<dbReference type="Pfam" id="PF21634">
    <property type="entry name" value="MOV-10_beta-barrel"/>
    <property type="match status" value="1"/>
</dbReference>
<evidence type="ECO:0000256" key="2">
    <source>
        <dbReference type="ARBA" id="ARBA00005601"/>
    </source>
</evidence>
<reference evidence="17" key="1">
    <citation type="submission" date="2021-01" db="EMBL/GenBank/DDBJ databases">
        <title>Adiantum capillus-veneris genome.</title>
        <authorList>
            <person name="Fang Y."/>
            <person name="Liao Q."/>
        </authorList>
    </citation>
    <scope>NUCLEOTIDE SEQUENCE</scope>
    <source>
        <strain evidence="17">H3</strain>
        <tissue evidence="17">Leaf</tissue>
    </source>
</reference>
<dbReference type="PANTHER" id="PTHR45418:SF1">
    <property type="entry name" value="CANCER_TESTIS ANTIGEN 55"/>
    <property type="match status" value="1"/>
</dbReference>
<dbReference type="GO" id="GO:0036464">
    <property type="term" value="C:cytoplasmic ribonucleoprotein granule"/>
    <property type="evidence" value="ECO:0007669"/>
    <property type="project" value="UniProtKB-SubCell"/>
</dbReference>